<dbReference type="Gene3D" id="3.40.50.2300">
    <property type="match status" value="2"/>
</dbReference>
<evidence type="ECO:0000256" key="4">
    <source>
        <dbReference type="SAM" id="SignalP"/>
    </source>
</evidence>
<feature type="region of interest" description="Disordered" evidence="3">
    <location>
        <begin position="29"/>
        <end position="52"/>
    </location>
</feature>
<dbReference type="STRING" id="1122622.GCA_000421185_02646"/>
<dbReference type="InterPro" id="IPR050555">
    <property type="entry name" value="Bact_Solute-Bind_Prot2"/>
</dbReference>
<proteinExistence type="predicted"/>
<organism evidence="6 7">
    <name type="scientific">Ornithinimicrobium cerasi</name>
    <dbReference type="NCBI Taxonomy" id="2248773"/>
    <lineage>
        <taxon>Bacteria</taxon>
        <taxon>Bacillati</taxon>
        <taxon>Actinomycetota</taxon>
        <taxon>Actinomycetes</taxon>
        <taxon>Micrococcales</taxon>
        <taxon>Ornithinimicrobiaceae</taxon>
        <taxon>Ornithinimicrobium</taxon>
    </lineage>
</organism>
<evidence type="ECO:0000256" key="1">
    <source>
        <dbReference type="ARBA" id="ARBA00004196"/>
    </source>
</evidence>
<dbReference type="PANTHER" id="PTHR30036:SF1">
    <property type="entry name" value="D-XYLOSE-BINDING PERIPLASMIC PROTEIN"/>
    <property type="match status" value="1"/>
</dbReference>
<keyword evidence="2 4" id="KW-0732">Signal</keyword>
<evidence type="ECO:0000313" key="6">
    <source>
        <dbReference type="EMBL" id="SOC53778.1"/>
    </source>
</evidence>
<dbReference type="Proteomes" id="UP000219688">
    <property type="component" value="Unassembled WGS sequence"/>
</dbReference>
<dbReference type="InterPro" id="IPR028082">
    <property type="entry name" value="Peripla_BP_I"/>
</dbReference>
<dbReference type="Pfam" id="PF13407">
    <property type="entry name" value="Peripla_BP_4"/>
    <property type="match status" value="1"/>
</dbReference>
<name>A0A285VJQ8_9MICO</name>
<feature type="domain" description="Periplasmic binding protein" evidence="5">
    <location>
        <begin position="54"/>
        <end position="341"/>
    </location>
</feature>
<dbReference type="RefSeq" id="WP_097187189.1">
    <property type="nucleotide sequence ID" value="NZ_OBQK01000002.1"/>
</dbReference>
<dbReference type="CDD" id="cd19994">
    <property type="entry name" value="PBP1_ChvE"/>
    <property type="match status" value="1"/>
</dbReference>
<dbReference type="NCBIfam" id="NF040907">
    <property type="entry name" value="ChvE"/>
    <property type="match status" value="1"/>
</dbReference>
<dbReference type="GO" id="GO:0030246">
    <property type="term" value="F:carbohydrate binding"/>
    <property type="evidence" value="ECO:0007669"/>
    <property type="project" value="TreeGrafter"/>
</dbReference>
<reference evidence="7" key="1">
    <citation type="submission" date="2017-08" db="EMBL/GenBank/DDBJ databases">
        <authorList>
            <person name="Varghese N."/>
            <person name="Submissions S."/>
        </authorList>
    </citation>
    <scope>NUCLEOTIDE SEQUENCE [LARGE SCALE GENOMIC DNA]</scope>
    <source>
        <strain evidence="7">USBA17B2</strain>
    </source>
</reference>
<accession>A0A285VJQ8</accession>
<feature type="chain" id="PRO_5038567840" evidence="4">
    <location>
        <begin position="26"/>
        <end position="393"/>
    </location>
</feature>
<evidence type="ECO:0000256" key="2">
    <source>
        <dbReference type="ARBA" id="ARBA00022729"/>
    </source>
</evidence>
<evidence type="ECO:0000259" key="5">
    <source>
        <dbReference type="Pfam" id="PF13407"/>
    </source>
</evidence>
<keyword evidence="7" id="KW-1185">Reference proteome</keyword>
<protein>
    <submittedName>
        <fullName evidence="6">Monosaccharide ABC transporter substrate-binding protein, CUT2 family</fullName>
    </submittedName>
</protein>
<feature type="signal peptide" evidence="4">
    <location>
        <begin position="1"/>
        <end position="25"/>
    </location>
</feature>
<gene>
    <name evidence="6" type="ORF">SAMN05421879_102136</name>
</gene>
<comment type="subcellular location">
    <subcellularLocation>
        <location evidence="1">Cell envelope</location>
    </subcellularLocation>
</comment>
<dbReference type="InterPro" id="IPR025997">
    <property type="entry name" value="SBP_2_dom"/>
</dbReference>
<dbReference type="PROSITE" id="PS51257">
    <property type="entry name" value="PROKAR_LIPOPROTEIN"/>
    <property type="match status" value="1"/>
</dbReference>
<dbReference type="PANTHER" id="PTHR30036">
    <property type="entry name" value="D-XYLOSE-BINDING PERIPLASMIC PROTEIN"/>
    <property type="match status" value="1"/>
</dbReference>
<evidence type="ECO:0000256" key="3">
    <source>
        <dbReference type="SAM" id="MobiDB-lite"/>
    </source>
</evidence>
<evidence type="ECO:0000313" key="7">
    <source>
        <dbReference type="Proteomes" id="UP000219688"/>
    </source>
</evidence>
<dbReference type="InterPro" id="IPR049784">
    <property type="entry name" value="ChvE-like"/>
</dbReference>
<dbReference type="SUPFAM" id="SSF53822">
    <property type="entry name" value="Periplasmic binding protein-like I"/>
    <property type="match status" value="1"/>
</dbReference>
<dbReference type="AlphaFoldDB" id="A0A285VJQ8"/>
<sequence>MSTPFRRIFAIATAGTLVLGLSACGGEGAGDTSGDDAENGGTAAPAGDGEDLTVGVAMPTQTSERWIADGNSVQEGLEEAGYTVDLQFAGDDIPTQSQQIDQMITNGADALIIAAIDGTALSSQLEAAAAADIPVIAYDRLIRDSENVDFYVTFDNYNVGVQQATSLLVGLGVLDEEGNETDEAGPFSIELFAGSLDDNNAHFFWQGAMDTLQPYLDSGVLEVPSGQMDIEQAATLRWQQETAQKRMEDLLTSSYGGGSEELHGVLSPYDGLSRGIITALQNAGYGTTVADGLPVVSGQDAEIASVKLIADDVQFATIFKDTRLLAEQAIVSVEAYLQGEEPEANDTETYDNGVKVVPSYLLESEIVYADNIQTALVDSGYWTEAEVESGVAE</sequence>
<dbReference type="EMBL" id="OBQK01000002">
    <property type="protein sequence ID" value="SOC53778.1"/>
    <property type="molecule type" value="Genomic_DNA"/>
</dbReference>
<dbReference type="GO" id="GO:0030288">
    <property type="term" value="C:outer membrane-bounded periplasmic space"/>
    <property type="evidence" value="ECO:0007669"/>
    <property type="project" value="TreeGrafter"/>
</dbReference>